<dbReference type="AlphaFoldDB" id="A0A1Q3A156"/>
<dbReference type="SUPFAM" id="SSF51011">
    <property type="entry name" value="Glycosyl hydrolase domain"/>
    <property type="match status" value="1"/>
</dbReference>
<dbReference type="GO" id="GO:0030246">
    <property type="term" value="F:carbohydrate binding"/>
    <property type="evidence" value="ECO:0007669"/>
    <property type="project" value="InterPro"/>
</dbReference>
<evidence type="ECO:0000256" key="2">
    <source>
        <dbReference type="ARBA" id="ARBA00004833"/>
    </source>
</evidence>
<dbReference type="OrthoDB" id="1334205at2759"/>
<dbReference type="Gene3D" id="2.60.40.1760">
    <property type="entry name" value="glycosyl hydrolase (family 31)"/>
    <property type="match status" value="1"/>
</dbReference>
<evidence type="ECO:0000256" key="8">
    <source>
        <dbReference type="ARBA" id="ARBA00023295"/>
    </source>
</evidence>
<dbReference type="Gene3D" id="2.60.40.1180">
    <property type="entry name" value="Golgi alpha-mannosidase II"/>
    <property type="match status" value="2"/>
</dbReference>
<evidence type="ECO:0000256" key="10">
    <source>
        <dbReference type="RuleBase" id="RU361185"/>
    </source>
</evidence>
<feature type="domain" description="Glycoside hydrolase family 31 N-terminal" evidence="13">
    <location>
        <begin position="90"/>
        <end position="313"/>
    </location>
</feature>
<dbReference type="PANTHER" id="PTHR22762">
    <property type="entry name" value="ALPHA-GLUCOSIDASE"/>
    <property type="match status" value="1"/>
</dbReference>
<organism evidence="15 16">
    <name type="scientific">Zygosaccharomyces rouxii</name>
    <dbReference type="NCBI Taxonomy" id="4956"/>
    <lineage>
        <taxon>Eukaryota</taxon>
        <taxon>Fungi</taxon>
        <taxon>Dikarya</taxon>
        <taxon>Ascomycota</taxon>
        <taxon>Saccharomycotina</taxon>
        <taxon>Saccharomycetes</taxon>
        <taxon>Saccharomycetales</taxon>
        <taxon>Saccharomycetaceae</taxon>
        <taxon>Zygosaccharomyces</taxon>
    </lineage>
</organism>
<dbReference type="SUPFAM" id="SSF74650">
    <property type="entry name" value="Galactose mutarotase-like"/>
    <property type="match status" value="1"/>
</dbReference>
<dbReference type="Pfam" id="PF21365">
    <property type="entry name" value="Glyco_hydro_31_3rd"/>
    <property type="match status" value="1"/>
</dbReference>
<evidence type="ECO:0000313" key="16">
    <source>
        <dbReference type="Proteomes" id="UP000187013"/>
    </source>
</evidence>
<keyword evidence="6" id="KW-0256">Endoplasmic reticulum</keyword>
<gene>
    <name evidence="15" type="ORF">ZYGR_0P00700</name>
</gene>
<dbReference type="InterPro" id="IPR025887">
    <property type="entry name" value="Glyco_hydro_31_N_dom"/>
</dbReference>
<dbReference type="SUPFAM" id="SSF51445">
    <property type="entry name" value="(Trans)glycosidases"/>
    <property type="match status" value="1"/>
</dbReference>
<dbReference type="GO" id="GO:0005975">
    <property type="term" value="P:carbohydrate metabolic process"/>
    <property type="evidence" value="ECO:0007669"/>
    <property type="project" value="InterPro"/>
</dbReference>
<evidence type="ECO:0000256" key="9">
    <source>
        <dbReference type="ARBA" id="ARBA00042895"/>
    </source>
</evidence>
<dbReference type="InterPro" id="IPR011013">
    <property type="entry name" value="Gal_mutarotase_sf_dom"/>
</dbReference>
<dbReference type="InterPro" id="IPR000322">
    <property type="entry name" value="Glyco_hydro_31_TIM"/>
</dbReference>
<evidence type="ECO:0000256" key="6">
    <source>
        <dbReference type="ARBA" id="ARBA00022824"/>
    </source>
</evidence>
<dbReference type="OMA" id="HWALGYH"/>
<dbReference type="GO" id="GO:0006491">
    <property type="term" value="P:N-glycan processing"/>
    <property type="evidence" value="ECO:0007669"/>
    <property type="project" value="TreeGrafter"/>
</dbReference>
<dbReference type="eggNOG" id="KOG1066">
    <property type="taxonomic scope" value="Eukaryota"/>
</dbReference>
<keyword evidence="5 10" id="KW-0378">Hydrolase</keyword>
<evidence type="ECO:0000256" key="4">
    <source>
        <dbReference type="ARBA" id="ARBA00022729"/>
    </source>
</evidence>
<evidence type="ECO:0000313" key="15">
    <source>
        <dbReference type="EMBL" id="GAV49427.1"/>
    </source>
</evidence>
<comment type="pathway">
    <text evidence="2">Glycan metabolism; N-glycan metabolism.</text>
</comment>
<keyword evidence="8 10" id="KW-0326">Glycosidase</keyword>
<comment type="subcellular location">
    <subcellularLocation>
        <location evidence="1">Endoplasmic reticulum</location>
    </subcellularLocation>
</comment>
<feature type="chain" id="PRO_5010173635" description="Glucosidase II subunit alpha" evidence="11">
    <location>
        <begin position="22"/>
        <end position="920"/>
    </location>
</feature>
<dbReference type="InterPro" id="IPR017853">
    <property type="entry name" value="GH"/>
</dbReference>
<evidence type="ECO:0000256" key="11">
    <source>
        <dbReference type="SAM" id="SignalP"/>
    </source>
</evidence>
<comment type="caution">
    <text evidence="15">The sequence shown here is derived from an EMBL/GenBank/DDBJ whole genome shotgun (WGS) entry which is preliminary data.</text>
</comment>
<evidence type="ECO:0000256" key="5">
    <source>
        <dbReference type="ARBA" id="ARBA00022801"/>
    </source>
</evidence>
<dbReference type="Pfam" id="PF13802">
    <property type="entry name" value="Gal_mutarotas_2"/>
    <property type="match status" value="1"/>
</dbReference>
<keyword evidence="4 11" id="KW-0732">Signal</keyword>
<dbReference type="EMBL" id="BDGX01000016">
    <property type="protein sequence ID" value="GAV49427.1"/>
    <property type="molecule type" value="Genomic_DNA"/>
</dbReference>
<dbReference type="Proteomes" id="UP000187013">
    <property type="component" value="Unassembled WGS sequence"/>
</dbReference>
<dbReference type="InterPro" id="IPR048395">
    <property type="entry name" value="Glyco_hydro_31_C"/>
</dbReference>
<keyword evidence="7" id="KW-0325">Glycoprotein</keyword>
<evidence type="ECO:0000259" key="13">
    <source>
        <dbReference type="Pfam" id="PF13802"/>
    </source>
</evidence>
<dbReference type="GO" id="GO:0090599">
    <property type="term" value="F:alpha-glucosidase activity"/>
    <property type="evidence" value="ECO:0007669"/>
    <property type="project" value="TreeGrafter"/>
</dbReference>
<accession>A0A1Q3A156</accession>
<dbReference type="Pfam" id="PF01055">
    <property type="entry name" value="Glyco_hydro_31_2nd"/>
    <property type="match status" value="1"/>
</dbReference>
<evidence type="ECO:0000259" key="14">
    <source>
        <dbReference type="Pfam" id="PF21365"/>
    </source>
</evidence>
<dbReference type="Gene3D" id="3.20.20.80">
    <property type="entry name" value="Glycosidases"/>
    <property type="match status" value="1"/>
</dbReference>
<dbReference type="InterPro" id="IPR013780">
    <property type="entry name" value="Glyco_hydro_b"/>
</dbReference>
<evidence type="ECO:0000259" key="12">
    <source>
        <dbReference type="Pfam" id="PF01055"/>
    </source>
</evidence>
<protein>
    <recommendedName>
        <fullName evidence="9">Glucosidase II subunit alpha</fullName>
    </recommendedName>
</protein>
<dbReference type="GO" id="GO:0017177">
    <property type="term" value="C:glucosidase II complex"/>
    <property type="evidence" value="ECO:0007669"/>
    <property type="project" value="TreeGrafter"/>
</dbReference>
<evidence type="ECO:0000256" key="1">
    <source>
        <dbReference type="ARBA" id="ARBA00004240"/>
    </source>
</evidence>
<evidence type="ECO:0000256" key="7">
    <source>
        <dbReference type="ARBA" id="ARBA00023180"/>
    </source>
</evidence>
<proteinExistence type="inferred from homology"/>
<dbReference type="CDD" id="cd06603">
    <property type="entry name" value="GH31_GANC_GANAB_alpha"/>
    <property type="match status" value="1"/>
</dbReference>
<evidence type="ECO:0000256" key="3">
    <source>
        <dbReference type="ARBA" id="ARBA00007806"/>
    </source>
</evidence>
<name>A0A1Q3A156_ZYGRO</name>
<feature type="domain" description="Glycosyl hydrolase family 31 C-terminal" evidence="14">
    <location>
        <begin position="688"/>
        <end position="783"/>
    </location>
</feature>
<feature type="domain" description="Glycoside hydrolase family 31 TIM barrel" evidence="12">
    <location>
        <begin position="356"/>
        <end position="680"/>
    </location>
</feature>
<comment type="similarity">
    <text evidence="3 10">Belongs to the glycosyl hydrolase 31 family.</text>
</comment>
<feature type="signal peptide" evidence="11">
    <location>
        <begin position="1"/>
        <end position="21"/>
    </location>
</feature>
<sequence length="920" mass="104183">MQLSWFLQLLLFWCHLHLVSAFDRSVLKTCSSAGFCKRNRYYGESIQGNNTSSSYYVIDESSVRYDGDEYSLHANVIKSIPSGIKVELPFTLQLLQDGNVVRFTIDESRPHKDYLPKVLNQRRYNETSKWAFADVPSKVPIAKPRKIGNKIIVGSNSTDCRVEISLDSFLINVYWKNELSMVVNERSFLNYEHLRSEDENSKNLLPEESDFDMFHDSFNYSQSDTIPFGPESVALDFTFNEFENLYGLPEHPASFRIEETCGGEPYRLFAADVPRYDVGTRMPTYGNIPFVIGNNEKSAAGLFWVNAADTWIDFKYPEGKAQSHWMSETGIIDVVMFLGDTPMEIVDKYTNLTGRPALPKEAAVGHHQSRWNYYNESDVMNVDSNMEKGNFPYDIIWLDLDYTDEKKFFTWKPDAFPNPARLLKKLGDLGRGLVVLIDPHLKKDYYYSNTVIKNEVAIKNRTGDTFFGTCWPGVSVWIDTFSDLGSKVWGNFYNNFVNGTENLGIWNDMDEPSVFDGIETTAPKNLIHAGGFEHRALHNAYSLTVHQATYNGLSNIFNGTARPFVLTRSHFAGSQRTAGTWTGDNVASWNYLQISIPMVLTSNAAGMPFTGADIAGFLDNPEDELIVRWYQAGLWYPFFRAHAQNETRRREPFLFKDPIKSYVRNAIQLRYHLLPTFYTAFFNSNLKGSPIMKPMIFEKPKYTNFAAVDDQFYVGDSGILVKPITEKNVSFAYVQVADGVYYDFHDLKPQQTSSKNDSSGIKCIGIEAGLDKIPALLEGGHIITKRDTYRKSSVYYRNDPYTLVIAPDAFGNAQGELYADDGKTWDHKSGQYLHSVFSFQDFKSISGNTSNVPSNGEAAGNTLIDKIVIAIGNNNSSIGDTVKVNRNGELHTVNVNKTSPFEAVISNPMVYANETWKIEL</sequence>
<dbReference type="CDD" id="cd14752">
    <property type="entry name" value="GH31_N"/>
    <property type="match status" value="1"/>
</dbReference>
<reference evidence="15 16" key="1">
    <citation type="submission" date="2016-08" db="EMBL/GenBank/DDBJ databases">
        <title>Draft genome sequence of allopolyploid Zygosaccharomyces rouxii.</title>
        <authorList>
            <person name="Watanabe J."/>
            <person name="Uehara K."/>
            <person name="Mogi Y."/>
            <person name="Tsukioka Y."/>
        </authorList>
    </citation>
    <scope>NUCLEOTIDE SEQUENCE [LARGE SCALE GENOMIC DNA]</scope>
    <source>
        <strain evidence="15 16">NBRC 110957</strain>
    </source>
</reference>
<dbReference type="PANTHER" id="PTHR22762:SF54">
    <property type="entry name" value="BCDNA.GH04962"/>
    <property type="match status" value="1"/>
</dbReference>